<evidence type="ECO:0000313" key="1">
    <source>
        <dbReference type="EMBL" id="MDQ2589069.1"/>
    </source>
</evidence>
<organism evidence="1 2">
    <name type="scientific">Saccharothrix yanglingensis</name>
    <dbReference type="NCBI Taxonomy" id="659496"/>
    <lineage>
        <taxon>Bacteria</taxon>
        <taxon>Bacillati</taxon>
        <taxon>Actinomycetota</taxon>
        <taxon>Actinomycetes</taxon>
        <taxon>Pseudonocardiales</taxon>
        <taxon>Pseudonocardiaceae</taxon>
        <taxon>Saccharothrix</taxon>
    </lineage>
</organism>
<dbReference type="EMBL" id="NSDM01000029">
    <property type="protein sequence ID" value="MDQ2589069.1"/>
    <property type="molecule type" value="Genomic_DNA"/>
</dbReference>
<evidence type="ECO:0008006" key="3">
    <source>
        <dbReference type="Google" id="ProtNLM"/>
    </source>
</evidence>
<protein>
    <recommendedName>
        <fullName evidence="3">HD domain-containing protein</fullName>
    </recommendedName>
</protein>
<dbReference type="Proteomes" id="UP001225605">
    <property type="component" value="Unassembled WGS sequence"/>
</dbReference>
<sequence length="78" mass="7673">MGVCTAAQHMAMTALVREGKGAAATEGAGLFHDATEALTGFADGNRAEGLLNVASAAGGVGPCRPTRWPVCSARASAG</sequence>
<name>A0ABU0XED6_9PSEU</name>
<accession>A0ABU0XED6</accession>
<proteinExistence type="predicted"/>
<comment type="caution">
    <text evidence="1">The sequence shown here is derived from an EMBL/GenBank/DDBJ whole genome shotgun (WGS) entry which is preliminary data.</text>
</comment>
<keyword evidence="2" id="KW-1185">Reference proteome</keyword>
<evidence type="ECO:0000313" key="2">
    <source>
        <dbReference type="Proteomes" id="UP001225605"/>
    </source>
</evidence>
<reference evidence="1 2" key="1">
    <citation type="submission" date="2017-06" db="EMBL/GenBank/DDBJ databases">
        <title>Cultured bacterium strain Saccharothrix yanglingensis Hhs.015.</title>
        <authorList>
            <person name="Xia Y."/>
        </authorList>
    </citation>
    <scope>NUCLEOTIDE SEQUENCE [LARGE SCALE GENOMIC DNA]</scope>
    <source>
        <strain evidence="1 2">Hhs.015</strain>
    </source>
</reference>
<gene>
    <name evidence="1" type="ORF">CKY47_35035</name>
</gene>